<dbReference type="InterPro" id="IPR014729">
    <property type="entry name" value="Rossmann-like_a/b/a_fold"/>
</dbReference>
<dbReference type="Proteomes" id="UP000268093">
    <property type="component" value="Unassembled WGS sequence"/>
</dbReference>
<dbReference type="SUPFAM" id="SSF52374">
    <property type="entry name" value="Nucleotidylyl transferase"/>
    <property type="match status" value="1"/>
</dbReference>
<sequence>MPTLYSCAAHLPRSITWPPPFPPLLPFPDEPYLHLLNVHRTANSLSSITVHLIDPVPPSITIPTATSTHPLAAGGSGIYDHVAVGGTFDHLHSGHKILLTMTAWLARERVVCGVTGGFRVILVCDELGFMWR</sequence>
<gene>
    <name evidence="1" type="ORF">BC936DRAFT_139643</name>
</gene>
<dbReference type="AlphaFoldDB" id="A0A433DHJ8"/>
<evidence type="ECO:0000313" key="1">
    <source>
        <dbReference type="EMBL" id="RUP50321.1"/>
    </source>
</evidence>
<reference evidence="1 2" key="1">
    <citation type="journal article" date="2018" name="New Phytol.">
        <title>Phylogenomics of Endogonaceae and evolution of mycorrhizas within Mucoromycota.</title>
        <authorList>
            <person name="Chang Y."/>
            <person name="Desiro A."/>
            <person name="Na H."/>
            <person name="Sandor L."/>
            <person name="Lipzen A."/>
            <person name="Clum A."/>
            <person name="Barry K."/>
            <person name="Grigoriev I.V."/>
            <person name="Martin F.M."/>
            <person name="Stajich J.E."/>
            <person name="Smith M.E."/>
            <person name="Bonito G."/>
            <person name="Spatafora J.W."/>
        </authorList>
    </citation>
    <scope>NUCLEOTIDE SEQUENCE [LARGE SCALE GENOMIC DNA]</scope>
    <source>
        <strain evidence="1 2">GMNB39</strain>
    </source>
</reference>
<dbReference type="EMBL" id="RBNI01001553">
    <property type="protein sequence ID" value="RUP50321.1"/>
    <property type="molecule type" value="Genomic_DNA"/>
</dbReference>
<protein>
    <recommendedName>
        <fullName evidence="3">Cytidyltransferase-like domain-containing protein</fullName>
    </recommendedName>
</protein>
<keyword evidence="2" id="KW-1185">Reference proteome</keyword>
<evidence type="ECO:0008006" key="3">
    <source>
        <dbReference type="Google" id="ProtNLM"/>
    </source>
</evidence>
<name>A0A433DHJ8_9FUNG</name>
<organism evidence="1 2">
    <name type="scientific">Jimgerdemannia flammicorona</name>
    <dbReference type="NCBI Taxonomy" id="994334"/>
    <lineage>
        <taxon>Eukaryota</taxon>
        <taxon>Fungi</taxon>
        <taxon>Fungi incertae sedis</taxon>
        <taxon>Mucoromycota</taxon>
        <taxon>Mucoromycotina</taxon>
        <taxon>Endogonomycetes</taxon>
        <taxon>Endogonales</taxon>
        <taxon>Endogonaceae</taxon>
        <taxon>Jimgerdemannia</taxon>
    </lineage>
</organism>
<dbReference type="OrthoDB" id="330671at2759"/>
<comment type="caution">
    <text evidence="1">The sequence shown here is derived from an EMBL/GenBank/DDBJ whole genome shotgun (WGS) entry which is preliminary data.</text>
</comment>
<evidence type="ECO:0000313" key="2">
    <source>
        <dbReference type="Proteomes" id="UP000268093"/>
    </source>
</evidence>
<accession>A0A433DHJ8</accession>
<dbReference type="Gene3D" id="3.40.50.620">
    <property type="entry name" value="HUPs"/>
    <property type="match status" value="1"/>
</dbReference>
<proteinExistence type="predicted"/>